<reference evidence="2 3" key="1">
    <citation type="journal article" date="2016" name="Front. Microbiol.">
        <title>Genome and transcriptome sequences reveal the specific parasitism of the nematophagous Purpureocillium lilacinum 36-1.</title>
        <authorList>
            <person name="Xie J."/>
            <person name="Li S."/>
            <person name="Mo C."/>
            <person name="Xiao X."/>
            <person name="Peng D."/>
            <person name="Wang G."/>
            <person name="Xiao Y."/>
        </authorList>
    </citation>
    <scope>NUCLEOTIDE SEQUENCE [LARGE SCALE GENOMIC DNA]</scope>
    <source>
        <strain evidence="2 3">36-1</strain>
    </source>
</reference>
<dbReference type="AlphaFoldDB" id="A0A2U3DRS9"/>
<evidence type="ECO:0000313" key="2">
    <source>
        <dbReference type="EMBL" id="PWI64949.1"/>
    </source>
</evidence>
<name>A0A2U3DRS9_PURLI</name>
<dbReference type="Proteomes" id="UP000245956">
    <property type="component" value="Unassembled WGS sequence"/>
</dbReference>
<sequence>MDDAAANAEAYPTPESDISWSSSSGGYTLLEDGHPAVTTDPVYANILTNAPQPAMGGPDDLVIPSIELGDPAWHGFYTGGPGDTHMAHGGVTLPDLPEDHVRDGGLPPDARTGEMTPEQEVLQRVNATNSHIDHLRMQPDELLFDAFTKDLETVVRVQLTEGTGTLVNEHSRDLKPFIMNPDSVNALHFRTLCHDQALGNGDLPSFLRLISFVHQVDASLKHIALYIQTCLGGSFNMRIPSPESLRRMLLFVELVVRPINSLRMNMDRASVQGWTPEPGFFDCQ</sequence>
<feature type="region of interest" description="Disordered" evidence="1">
    <location>
        <begin position="1"/>
        <end position="24"/>
    </location>
</feature>
<protein>
    <submittedName>
        <fullName evidence="2">Uncharacterized protein</fullName>
    </submittedName>
</protein>
<organism evidence="2 3">
    <name type="scientific">Purpureocillium lilacinum</name>
    <name type="common">Paecilomyces lilacinus</name>
    <dbReference type="NCBI Taxonomy" id="33203"/>
    <lineage>
        <taxon>Eukaryota</taxon>
        <taxon>Fungi</taxon>
        <taxon>Dikarya</taxon>
        <taxon>Ascomycota</taxon>
        <taxon>Pezizomycotina</taxon>
        <taxon>Sordariomycetes</taxon>
        <taxon>Hypocreomycetidae</taxon>
        <taxon>Hypocreales</taxon>
        <taxon>Ophiocordycipitaceae</taxon>
        <taxon>Purpureocillium</taxon>
    </lineage>
</organism>
<evidence type="ECO:0000313" key="3">
    <source>
        <dbReference type="Proteomes" id="UP000245956"/>
    </source>
</evidence>
<gene>
    <name evidence="2" type="ORF">PCL_08400</name>
</gene>
<accession>A0A2U3DRS9</accession>
<dbReference type="EMBL" id="LCWV01000041">
    <property type="protein sequence ID" value="PWI64949.1"/>
    <property type="molecule type" value="Genomic_DNA"/>
</dbReference>
<comment type="caution">
    <text evidence="2">The sequence shown here is derived from an EMBL/GenBank/DDBJ whole genome shotgun (WGS) entry which is preliminary data.</text>
</comment>
<evidence type="ECO:0000256" key="1">
    <source>
        <dbReference type="SAM" id="MobiDB-lite"/>
    </source>
</evidence>
<proteinExistence type="predicted"/>